<evidence type="ECO:0000313" key="2">
    <source>
        <dbReference type="WBParaSite" id="ACRNAN_scaffold3825.g21250.t1"/>
    </source>
</evidence>
<reference evidence="2" key="1">
    <citation type="submission" date="2022-11" db="UniProtKB">
        <authorList>
            <consortium name="WormBaseParasite"/>
        </authorList>
    </citation>
    <scope>IDENTIFICATION</scope>
</reference>
<evidence type="ECO:0000313" key="1">
    <source>
        <dbReference type="Proteomes" id="UP000887540"/>
    </source>
</evidence>
<accession>A0A914DS52</accession>
<organism evidence="1 2">
    <name type="scientific">Acrobeloides nanus</name>
    <dbReference type="NCBI Taxonomy" id="290746"/>
    <lineage>
        <taxon>Eukaryota</taxon>
        <taxon>Metazoa</taxon>
        <taxon>Ecdysozoa</taxon>
        <taxon>Nematoda</taxon>
        <taxon>Chromadorea</taxon>
        <taxon>Rhabditida</taxon>
        <taxon>Tylenchina</taxon>
        <taxon>Cephalobomorpha</taxon>
        <taxon>Cephaloboidea</taxon>
        <taxon>Cephalobidae</taxon>
        <taxon>Acrobeloides</taxon>
    </lineage>
</organism>
<protein>
    <submittedName>
        <fullName evidence="2">Uncharacterized protein</fullName>
    </submittedName>
</protein>
<proteinExistence type="predicted"/>
<keyword evidence="1" id="KW-1185">Reference proteome</keyword>
<name>A0A914DS52_9BILA</name>
<dbReference type="WBParaSite" id="ACRNAN_scaffold3825.g21250.t1">
    <property type="protein sequence ID" value="ACRNAN_scaffold3825.g21250.t1"/>
    <property type="gene ID" value="ACRNAN_scaffold3825.g21250"/>
</dbReference>
<dbReference type="AlphaFoldDB" id="A0A914DS52"/>
<dbReference type="Proteomes" id="UP000887540">
    <property type="component" value="Unplaced"/>
</dbReference>
<sequence length="176" mass="19635">MEVCVNIFSSWTTGCGNAGGNYAARRGTWNDNNPDGVSCNVYAAVCELQCTTAQFPIDDSCPYTTNQITTIATAMIQPNFNSGFLPILMAAYPISLKSNISWEVTDIFSWASFERTELNLTEDFVSWYDNSMGNCFTFNHFDSPKIYNLRYAGEYGGFRALTKVNQADALEMITHD</sequence>